<dbReference type="GO" id="GO:0016614">
    <property type="term" value="F:oxidoreductase activity, acting on CH-OH group of donors"/>
    <property type="evidence" value="ECO:0007669"/>
    <property type="project" value="InterPro"/>
</dbReference>
<gene>
    <name evidence="13" type="ORF">N7458_011938</name>
</gene>
<evidence type="ECO:0000256" key="8">
    <source>
        <dbReference type="ARBA" id="ARBA00022827"/>
    </source>
</evidence>
<feature type="active site" description="Proton acceptor" evidence="9">
    <location>
        <position position="497"/>
    </location>
</feature>
<evidence type="ECO:0000256" key="9">
    <source>
        <dbReference type="PIRSR" id="PIRSR000137-1"/>
    </source>
</evidence>
<evidence type="ECO:0000256" key="5">
    <source>
        <dbReference type="ARBA" id="ARBA00022490"/>
    </source>
</evidence>
<evidence type="ECO:0000256" key="3">
    <source>
        <dbReference type="ARBA" id="ARBA00004496"/>
    </source>
</evidence>
<feature type="domain" description="Glucose-methanol-choline oxidoreductase N-terminal" evidence="11">
    <location>
        <begin position="38"/>
        <end position="159"/>
    </location>
</feature>
<comment type="similarity">
    <text evidence="4">Belongs to the GMC oxidoreductase family.</text>
</comment>
<feature type="active site" description="Proton donor" evidence="9">
    <location>
        <position position="454"/>
    </location>
</feature>
<keyword evidence="5" id="KW-0963">Cytoplasm</keyword>
<dbReference type="PANTHER" id="PTHR11552">
    <property type="entry name" value="GLUCOSE-METHANOL-CHOLINE GMC OXIDOREDUCTASE"/>
    <property type="match status" value="1"/>
</dbReference>
<evidence type="ECO:0000256" key="6">
    <source>
        <dbReference type="ARBA" id="ARBA00022512"/>
    </source>
</evidence>
<dbReference type="GO" id="GO:0050660">
    <property type="term" value="F:flavin adenine dinucleotide binding"/>
    <property type="evidence" value="ECO:0007669"/>
    <property type="project" value="InterPro"/>
</dbReference>
<feature type="binding site" evidence="10">
    <location>
        <position position="165"/>
    </location>
    <ligand>
        <name>FAD</name>
        <dbReference type="ChEBI" id="CHEBI:57692"/>
    </ligand>
</feature>
<comment type="subcellular location">
    <subcellularLocation>
        <location evidence="3">Cytoplasm</location>
    </subcellularLocation>
    <subcellularLocation>
        <location evidence="2">Secreted</location>
        <location evidence="2">Cell wall</location>
    </subcellularLocation>
</comment>
<organism evidence="13 14">
    <name type="scientific">Penicillium daleae</name>
    <dbReference type="NCBI Taxonomy" id="63821"/>
    <lineage>
        <taxon>Eukaryota</taxon>
        <taxon>Fungi</taxon>
        <taxon>Dikarya</taxon>
        <taxon>Ascomycota</taxon>
        <taxon>Pezizomycotina</taxon>
        <taxon>Eurotiomycetes</taxon>
        <taxon>Eurotiomycetidae</taxon>
        <taxon>Eurotiales</taxon>
        <taxon>Aspergillaceae</taxon>
        <taxon>Penicillium</taxon>
    </lineage>
</organism>
<dbReference type="GeneID" id="81605563"/>
<keyword evidence="6" id="KW-0964">Secreted</keyword>
<reference evidence="13" key="1">
    <citation type="submission" date="2022-12" db="EMBL/GenBank/DDBJ databases">
        <authorList>
            <person name="Petersen C."/>
        </authorList>
    </citation>
    <scope>NUCLEOTIDE SEQUENCE</scope>
    <source>
        <strain evidence="13">IBT 16125</strain>
    </source>
</reference>
<reference evidence="13" key="2">
    <citation type="journal article" date="2023" name="IMA Fungus">
        <title>Comparative genomic study of the Penicillium genus elucidates a diverse pangenome and 15 lateral gene transfer events.</title>
        <authorList>
            <person name="Petersen C."/>
            <person name="Sorensen T."/>
            <person name="Nielsen M.R."/>
            <person name="Sondergaard T.E."/>
            <person name="Sorensen J.L."/>
            <person name="Fitzpatrick D.A."/>
            <person name="Frisvad J.C."/>
            <person name="Nielsen K.L."/>
        </authorList>
    </citation>
    <scope>NUCLEOTIDE SEQUENCE</scope>
    <source>
        <strain evidence="13">IBT 16125</strain>
    </source>
</reference>
<accession>A0AAD6FX99</accession>
<dbReference type="Proteomes" id="UP001213681">
    <property type="component" value="Unassembled WGS sequence"/>
</dbReference>
<comment type="cofactor">
    <cofactor evidence="1 10">
        <name>FAD</name>
        <dbReference type="ChEBI" id="CHEBI:57692"/>
    </cofactor>
</comment>
<keyword evidence="14" id="KW-1185">Reference proteome</keyword>
<evidence type="ECO:0000256" key="7">
    <source>
        <dbReference type="ARBA" id="ARBA00022630"/>
    </source>
</evidence>
<evidence type="ECO:0000259" key="12">
    <source>
        <dbReference type="Pfam" id="PF05199"/>
    </source>
</evidence>
<evidence type="ECO:0000313" key="13">
    <source>
        <dbReference type="EMBL" id="KAJ5432782.1"/>
    </source>
</evidence>
<dbReference type="SUPFAM" id="SSF51905">
    <property type="entry name" value="FAD/NAD(P)-binding domain"/>
    <property type="match status" value="1"/>
</dbReference>
<evidence type="ECO:0000313" key="14">
    <source>
        <dbReference type="Proteomes" id="UP001213681"/>
    </source>
</evidence>
<dbReference type="RefSeq" id="XP_056760074.1">
    <property type="nucleotide sequence ID" value="XM_056915320.1"/>
</dbReference>
<evidence type="ECO:0000256" key="4">
    <source>
        <dbReference type="ARBA" id="ARBA00010790"/>
    </source>
</evidence>
<evidence type="ECO:0000256" key="10">
    <source>
        <dbReference type="PIRSR" id="PIRSR000137-2"/>
    </source>
</evidence>
<evidence type="ECO:0000256" key="1">
    <source>
        <dbReference type="ARBA" id="ARBA00001974"/>
    </source>
</evidence>
<dbReference type="InterPro" id="IPR007867">
    <property type="entry name" value="GMC_OxRtase_C"/>
</dbReference>
<dbReference type="InterPro" id="IPR000172">
    <property type="entry name" value="GMC_OxRdtase_N"/>
</dbReference>
<feature type="domain" description="Glucose-methanol-choline oxidoreductase C-terminal" evidence="12">
    <location>
        <begin position="357"/>
        <end position="506"/>
    </location>
</feature>
<proteinExistence type="inferred from homology"/>
<dbReference type="GO" id="GO:0005737">
    <property type="term" value="C:cytoplasm"/>
    <property type="evidence" value="ECO:0007669"/>
    <property type="project" value="UniProtKB-SubCell"/>
</dbReference>
<evidence type="ECO:0000259" key="11">
    <source>
        <dbReference type="Pfam" id="PF00732"/>
    </source>
</evidence>
<keyword evidence="8 10" id="KW-0274">FAD</keyword>
<dbReference type="EMBL" id="JAPVEA010000009">
    <property type="protein sequence ID" value="KAJ5432782.1"/>
    <property type="molecule type" value="Genomic_DNA"/>
</dbReference>
<dbReference type="InterPro" id="IPR012132">
    <property type="entry name" value="GMC_OxRdtase"/>
</dbReference>
<comment type="caution">
    <text evidence="13">The sequence shown here is derived from an EMBL/GenBank/DDBJ whole genome shotgun (WGS) entry which is preliminary data.</text>
</comment>
<keyword evidence="7" id="KW-0285">Flavoprotein</keyword>
<dbReference type="InterPro" id="IPR036188">
    <property type="entry name" value="FAD/NAD-bd_sf"/>
</dbReference>
<dbReference type="PIRSF" id="PIRSF000137">
    <property type="entry name" value="Alcohol_oxidase"/>
    <property type="match status" value="1"/>
</dbReference>
<dbReference type="AlphaFoldDB" id="A0AAD6FX99"/>
<evidence type="ECO:0008006" key="15">
    <source>
        <dbReference type="Google" id="ProtNLM"/>
    </source>
</evidence>
<protein>
    <recommendedName>
        <fullName evidence="15">Glucose-methanol-choline oxidoreductase N-terminal domain-containing protein</fullName>
    </recommendedName>
</protein>
<feature type="domain" description="Glucose-methanol-choline oxidoreductase N-terminal" evidence="11">
    <location>
        <begin position="162"/>
        <end position="249"/>
    </location>
</feature>
<name>A0AAD6FX99_9EURO</name>
<sequence>MGRKYRNPLINPLHYATTQLHTGPPVTYAAAQRGLTSYDYVIVGAGAAGCVLANKLSEDKNVSVLLLEAGGDNTKVFESKDPILFAKLLHSQHDWDYYTVEQPSLANRSLYWPRGKILGGSSSLSAMMYHHASKSDFDERAATHGCKGWSYSDLAPFLQACNVRVTRVLFDQITTKEPTAIGVEFQTSRRGDRFEVHARREVILSGGAVNTPQTLLLSGIGPADTLKAHGIPIIREGEAVSRNLKDHLCTTPVLVKAKDGLTLDYLANEARAILALARWMLTGSDPLSSNAGEAAACIRSTDYHFPQTVNTPNDFTSRKNAPDIEIIGAPLASIHHGEEKPLDNSSIFSIAPIGLRPQSHGTVTLKSRDVFDAPIIDPKYFTDKGDNDRSVLLIGLRVCLDIIQSPAFIEYFEPIPSNDDPSSYWWPASSSNIEKITDEQLLRFMDEKAFTLYHPVGSARMGPSPATSVVDLECRVHGVKCLRIMDASVFPEHISGHPTAPIAAMAAKLSAMIIERMGDASPVGANL</sequence>
<keyword evidence="6" id="KW-0134">Cell wall</keyword>
<dbReference type="Gene3D" id="3.50.50.60">
    <property type="entry name" value="FAD/NAD(P)-binding domain"/>
    <property type="match status" value="2"/>
</dbReference>
<dbReference type="Pfam" id="PF00732">
    <property type="entry name" value="GMC_oxred_N"/>
    <property type="match status" value="2"/>
</dbReference>
<dbReference type="Pfam" id="PF05199">
    <property type="entry name" value="GMC_oxred_C"/>
    <property type="match status" value="1"/>
</dbReference>
<dbReference type="Gene3D" id="3.30.560.10">
    <property type="entry name" value="Glucose Oxidase, domain 3"/>
    <property type="match status" value="2"/>
</dbReference>
<evidence type="ECO:0000256" key="2">
    <source>
        <dbReference type="ARBA" id="ARBA00004191"/>
    </source>
</evidence>
<dbReference type="PANTHER" id="PTHR11552:SF147">
    <property type="entry name" value="CHOLINE DEHYDROGENASE, MITOCHONDRIAL"/>
    <property type="match status" value="1"/>
</dbReference>
<dbReference type="SUPFAM" id="SSF54373">
    <property type="entry name" value="FAD-linked reductases, C-terminal domain"/>
    <property type="match status" value="1"/>
</dbReference>